<organism evidence="1">
    <name type="scientific">marine sediment metagenome</name>
    <dbReference type="NCBI Taxonomy" id="412755"/>
    <lineage>
        <taxon>unclassified sequences</taxon>
        <taxon>metagenomes</taxon>
        <taxon>ecological metagenomes</taxon>
    </lineage>
</organism>
<protein>
    <submittedName>
        <fullName evidence="1">Uncharacterized protein</fullName>
    </submittedName>
</protein>
<proteinExistence type="predicted"/>
<dbReference type="EMBL" id="LAZR01014986">
    <property type="protein sequence ID" value="KKM15114.1"/>
    <property type="molecule type" value="Genomic_DNA"/>
</dbReference>
<dbReference type="AlphaFoldDB" id="A0A0F9I636"/>
<reference evidence="1" key="1">
    <citation type="journal article" date="2015" name="Nature">
        <title>Complex archaea that bridge the gap between prokaryotes and eukaryotes.</title>
        <authorList>
            <person name="Spang A."/>
            <person name="Saw J.H."/>
            <person name="Jorgensen S.L."/>
            <person name="Zaremba-Niedzwiedzka K."/>
            <person name="Martijn J."/>
            <person name="Lind A.E."/>
            <person name="van Eijk R."/>
            <person name="Schleper C."/>
            <person name="Guy L."/>
            <person name="Ettema T.J."/>
        </authorList>
    </citation>
    <scope>NUCLEOTIDE SEQUENCE</scope>
</reference>
<name>A0A0F9I636_9ZZZZ</name>
<sequence>MLRELQTKHSAICDRLASSTDGASGTLERDRDKLAEELAELEERARYLRPADRAIVSLGIPGLVWPTEEGRLLRFVTPGKEISLTVISRGRPTWPNTMKCTVVDSHQPRAPIDTPFVYAPFDTLQRDTGMDAEYSDEGKVVAPPRCSQIHIRVRSDFHDSKALDTIRRKVAMFLAQKAGAFGETLRVTTWEQHQASDLAVFTTTAELLRTILRGEPSEEALSEVQEGLRTATKLTTE</sequence>
<gene>
    <name evidence="1" type="ORF">LCGC14_1699330</name>
</gene>
<accession>A0A0F9I636</accession>
<comment type="caution">
    <text evidence="1">The sequence shown here is derived from an EMBL/GenBank/DDBJ whole genome shotgun (WGS) entry which is preliminary data.</text>
</comment>
<evidence type="ECO:0000313" key="1">
    <source>
        <dbReference type="EMBL" id="KKM15114.1"/>
    </source>
</evidence>